<comment type="caution">
    <text evidence="4">The sequence shown here is derived from an EMBL/GenBank/DDBJ whole genome shotgun (WGS) entry which is preliminary data.</text>
</comment>
<evidence type="ECO:0000259" key="3">
    <source>
        <dbReference type="Pfam" id="PF25036"/>
    </source>
</evidence>
<dbReference type="EMBL" id="JABANM010013143">
    <property type="protein sequence ID" value="KAF4734811.1"/>
    <property type="molecule type" value="Genomic_DNA"/>
</dbReference>
<feature type="compositionally biased region" description="Low complexity" evidence="2">
    <location>
        <begin position="842"/>
        <end position="852"/>
    </location>
</feature>
<feature type="compositionally biased region" description="Polar residues" evidence="2">
    <location>
        <begin position="440"/>
        <end position="453"/>
    </location>
</feature>
<reference evidence="4 5" key="1">
    <citation type="submission" date="2020-04" db="EMBL/GenBank/DDBJ databases">
        <title>Perkinsus olseni comparative genomics.</title>
        <authorList>
            <person name="Bogema D.R."/>
        </authorList>
    </citation>
    <scope>NUCLEOTIDE SEQUENCE [LARGE SCALE GENOMIC DNA]</scope>
    <source>
        <strain evidence="4">ATCC PRA-205</strain>
    </source>
</reference>
<evidence type="ECO:0000313" key="4">
    <source>
        <dbReference type="EMBL" id="KAF4734811.1"/>
    </source>
</evidence>
<dbReference type="InterPro" id="IPR009543">
    <property type="entry name" value="VPS13_VAB"/>
</dbReference>
<dbReference type="GO" id="GO:0045053">
    <property type="term" value="P:protein retention in Golgi apparatus"/>
    <property type="evidence" value="ECO:0007669"/>
    <property type="project" value="TreeGrafter"/>
</dbReference>
<name>A0A7J6SPN2_PEROL</name>
<dbReference type="GO" id="GO:0006623">
    <property type="term" value="P:protein targeting to vacuole"/>
    <property type="evidence" value="ECO:0007669"/>
    <property type="project" value="TreeGrafter"/>
</dbReference>
<feature type="region of interest" description="Disordered" evidence="2">
    <location>
        <begin position="431"/>
        <end position="453"/>
    </location>
</feature>
<dbReference type="Proteomes" id="UP000574390">
    <property type="component" value="Unassembled WGS sequence"/>
</dbReference>
<dbReference type="PANTHER" id="PTHR16166">
    <property type="entry name" value="VACUOLAR PROTEIN SORTING-ASSOCIATED PROTEIN VPS13"/>
    <property type="match status" value="1"/>
</dbReference>
<feature type="region of interest" description="Disordered" evidence="2">
    <location>
        <begin position="775"/>
        <end position="794"/>
    </location>
</feature>
<dbReference type="Pfam" id="PF25036">
    <property type="entry name" value="VPS13_VAB"/>
    <property type="match status" value="1"/>
</dbReference>
<accession>A0A7J6SPN2</accession>
<organism evidence="4 5">
    <name type="scientific">Perkinsus olseni</name>
    <name type="common">Perkinsus atlanticus</name>
    <dbReference type="NCBI Taxonomy" id="32597"/>
    <lineage>
        <taxon>Eukaryota</taxon>
        <taxon>Sar</taxon>
        <taxon>Alveolata</taxon>
        <taxon>Perkinsozoa</taxon>
        <taxon>Perkinsea</taxon>
        <taxon>Perkinsida</taxon>
        <taxon>Perkinsidae</taxon>
        <taxon>Perkinsus</taxon>
    </lineage>
</organism>
<dbReference type="PANTHER" id="PTHR16166:SF93">
    <property type="entry name" value="INTERMEMBRANE LIPID TRANSFER PROTEIN VPS13"/>
    <property type="match status" value="1"/>
</dbReference>
<protein>
    <recommendedName>
        <fullName evidence="3">Vacuolar protein sorting-associated protein 13 VPS13 adaptor binding domain-containing protein</fullName>
    </recommendedName>
</protein>
<comment type="similarity">
    <text evidence="1">Belongs to the VPS13 family.</text>
</comment>
<evidence type="ECO:0000256" key="2">
    <source>
        <dbReference type="SAM" id="MobiDB-lite"/>
    </source>
</evidence>
<proteinExistence type="inferred from homology"/>
<evidence type="ECO:0000256" key="1">
    <source>
        <dbReference type="ARBA" id="ARBA00006545"/>
    </source>
</evidence>
<dbReference type="InterPro" id="IPR026847">
    <property type="entry name" value="VPS13"/>
</dbReference>
<feature type="domain" description="Vacuolar protein sorting-associated protein 13 VPS13 adaptor binding" evidence="3">
    <location>
        <begin position="1346"/>
        <end position="1493"/>
    </location>
</feature>
<feature type="non-terminal residue" evidence="4">
    <location>
        <position position="1495"/>
    </location>
</feature>
<evidence type="ECO:0000313" key="5">
    <source>
        <dbReference type="Proteomes" id="UP000574390"/>
    </source>
</evidence>
<feature type="region of interest" description="Disordered" evidence="2">
    <location>
        <begin position="828"/>
        <end position="857"/>
    </location>
</feature>
<feature type="region of interest" description="Disordered" evidence="2">
    <location>
        <begin position="1059"/>
        <end position="1089"/>
    </location>
</feature>
<gene>
    <name evidence="4" type="ORF">FOZ62_020151</name>
</gene>
<sequence length="1495" mass="163685">MQLDIMVQKLKPGLLKLVIAILLSAVHELEKVDEMVGLREFEVSVPPTPVTTRCTPTTEGIRADAGLDRAYCAHAHFSLWATFNCPWVTIALPSPPLSVTSNGQKMTLMSNADGSFSQLWEIGAPSGVTSDRGDESHRRVLSIGQSSASNAELGLVDELRGATVDELQGHIRCRLEGSEGKNCIIRVSGGSPRECDVAIEGIGPLVFWIDWPLLYDVCKLATRLSLIITLVNNLTAEWYRLVGYLDTAAICSSAGIESWIRWSASLPCTNCSIWVPLEDHLGSSPLGWKSWGGDMPPIVVADFHLAYSAVWSSGEPQPLGWYKDVITTVTLSQSTISLGTSKCKSTVSWRLRGSTSHKIVDPFHARLLFKSKEKGRTLKTNVEVDPVKIVLSTSDIVIIGAIAEICASLYAGVDADCHKLSLDIGLPAAQGQPNGVEGETQPSSYPPSESSDVVTSPREVLSTRFAFKVDTLQVEIVDAGTATVFRGSRSEPSFKFAMATIEDLSITASSEVDITFASDLSSAVLQEWLLDLSLGVDVFNRPLSGYEPCVEPVQLHMVLSSGKGGHADDLWRLALSSTWVNILITECCLESVLAFYHSLVNRLQEFSSTIDEIYHREWVLDSAQNSSPKRVASPRLEPRSVKVTFAAPVHESSATRMPGQERAYHRAHEFSAGKVLVDRFTSTAALWMGDALPVSPTEASEVEPLVSALEPSVGYETPFSIDWSSASIWQKMMLYKEQNLIVTKSTENDDPAAAREATTSNAQLQAESKFDFVRSTAGSEVGPGRSLSGTRRMLPSQQTLPSLWRAMQEDGYSHGLLGLPGPLSRGRYLSLPSLPSPPPSPDSLASPELASAQPRPSLVDMKESLSSLDVGLAGRRGPKLMNLTGLPIFMRTARDAPERGVTRTGKTIDDWLEVVNGCRDGFALSVNESDGSTLPFDLCIQLGCHKAFLERLGSLNQSCCRVHSFRVPVEAFRATNVLRSTPKGVIRDSSPTGGSVENESGILNRARREWTTVRMMVRVELHPNLSVWDVCISSLYTVVNDTSATLVLVGPRREPWANVEGGDVPSGGSFIQTRGAGNHPRGSQSSTRAELGRSTYVPPHLILAPGEAVPIPIDWMLPEQCFRSKPRAIGDKKFTAIGLGLWEVCQPVIRGSRWEVTDNEESWRRLEQCLSPLLPRATLEGLARYQSTQIKDYSQMPGSSFEFDVPIDGAAQKLSLISTVIAVSSQARKTRTSDLSFEILLEWALQIRNRLCRSVSLRLIPPGVDLDGSAGWVCHDLQPGENAKCPRLMQQILVQAGDFVSDAVDVSFSKARLGDSVLRLKPQREKGTAPLYIRIEVASALDPSEALPLSLDGRIRLQSSARFVTLYSAYWVINRLEFPIYLWRVGFGDGLVANRSQVGRFWTHSRSDVSTNRDPRKTLRVRAACLPAVQSSDELSEPFRVDAAASGQVIIPRGDRQPAHWLGVNITLSQPPFIRTRVIELVPRFIFVNLTGRHL</sequence>